<organism evidence="3 4">
    <name type="scientific">Laodelphax striatellus</name>
    <name type="common">Small brown planthopper</name>
    <name type="synonym">Delphax striatella</name>
    <dbReference type="NCBI Taxonomy" id="195883"/>
    <lineage>
        <taxon>Eukaryota</taxon>
        <taxon>Metazoa</taxon>
        <taxon>Ecdysozoa</taxon>
        <taxon>Arthropoda</taxon>
        <taxon>Hexapoda</taxon>
        <taxon>Insecta</taxon>
        <taxon>Pterygota</taxon>
        <taxon>Neoptera</taxon>
        <taxon>Paraneoptera</taxon>
        <taxon>Hemiptera</taxon>
        <taxon>Auchenorrhyncha</taxon>
        <taxon>Fulgoroidea</taxon>
        <taxon>Delphacidae</taxon>
        <taxon>Criomorphinae</taxon>
        <taxon>Laodelphax</taxon>
    </lineage>
</organism>
<sequence length="747" mass="83902">MWIVQPVFVFFVVFLNGLVESEQIFRICALRRSRNFRVIYDACESLVKLKAPLKCEYALDRIDCLQKISSGEADFGILEAEELLIAKNNPSIENIMIVSMFQRSSVLKRHEYEMVALVDSSTDIVSLKDLRNKKFCHPGYDLEGNEENWSDIFSLYFEDQVVPQACDENRTVAENRVKSLADFFDISCKAGTWAVDPKLDSALKSKYGSMCQTCDEPGKCSFRDKYWGRKGVLYCLSDCMGDVAWARLDDVLNHFKVSSTYSSYLNTNDLKVCNRVKLLCPNGTTQLLHSPNPCVWVARPNTVVAANSKVAADVQMLIKKTFVDYSADTEPFRSDLYKLLENSPRQHIEELRTPAEYLDNVPGFLSSINSYRCGSNRTIQVCTLSAQEVSQCQWLSAAAASYGVEPDIKCVTPAPGSNCFEAVAHMKADVFFTNSDQLMVAIRDYGLAPLLYETVHDYLHFKYYGALVDTAAGIRTLADLKGKKACFTSVDGVGWSTLALTLRNASLLPHKCPYTDALADFFSDICITNIHSDLGNHKNVRYCNSMFSGDNHAGNEREAVDCLITGGGQIAILSVDSVRKFSLAYDTFTEYVRKQIGTRYQWLCEDNRLQEKACFLTWTTMGQILVNPKLSSTRKEDIISTFKNLDSLFGERHKIIGSSPFAFDVFAGFDSKDDIFQMSGDSLELADSYLRKTHALAVSYESEIKELLNCQVNEYKSNSVPLRTGICFSYLLIVCTTLSILTVFTNS</sequence>
<dbReference type="Pfam" id="PF00405">
    <property type="entry name" value="Transferrin"/>
    <property type="match status" value="2"/>
</dbReference>
<dbReference type="Proteomes" id="UP000291343">
    <property type="component" value="Unassembled WGS sequence"/>
</dbReference>
<comment type="caution">
    <text evidence="3">The sequence shown here is derived from an EMBL/GenBank/DDBJ whole genome shotgun (WGS) entry which is preliminary data.</text>
</comment>
<dbReference type="Gene3D" id="3.40.190.10">
    <property type="entry name" value="Periplasmic binding protein-like II"/>
    <property type="match status" value="3"/>
</dbReference>
<gene>
    <name evidence="3" type="ORF">LSTR_LSTR001814</name>
</gene>
<dbReference type="SMR" id="A0A482WG80"/>
<dbReference type="InParanoid" id="A0A482WG80"/>
<dbReference type="SUPFAM" id="SSF53850">
    <property type="entry name" value="Periplasmic binding protein-like II"/>
    <property type="match status" value="2"/>
</dbReference>
<dbReference type="EMBL" id="QKKF02037264">
    <property type="protein sequence ID" value="RZF32350.1"/>
    <property type="molecule type" value="Genomic_DNA"/>
</dbReference>
<feature type="chain" id="PRO_5019774842" description="Transferrin-like domain-containing protein" evidence="1">
    <location>
        <begin position="22"/>
        <end position="747"/>
    </location>
</feature>
<dbReference type="GO" id="GO:0005785">
    <property type="term" value="C:signal recognition particle receptor complex"/>
    <property type="evidence" value="ECO:0007669"/>
    <property type="project" value="TreeGrafter"/>
</dbReference>
<accession>A0A482WG80</accession>
<dbReference type="STRING" id="195883.A0A482WG80"/>
<dbReference type="InterPro" id="IPR001156">
    <property type="entry name" value="Transferrin-like_dom"/>
</dbReference>
<evidence type="ECO:0000256" key="1">
    <source>
        <dbReference type="SAM" id="SignalP"/>
    </source>
</evidence>
<feature type="signal peptide" evidence="1">
    <location>
        <begin position="1"/>
        <end position="21"/>
    </location>
</feature>
<dbReference type="FunCoup" id="A0A482WG80">
    <property type="interactions" value="1"/>
</dbReference>
<dbReference type="AlphaFoldDB" id="A0A482WG80"/>
<dbReference type="PANTHER" id="PTHR11485:SF54">
    <property type="entry name" value="TRANSFERRIN"/>
    <property type="match status" value="1"/>
</dbReference>
<evidence type="ECO:0000313" key="3">
    <source>
        <dbReference type="EMBL" id="RZF32350.1"/>
    </source>
</evidence>
<protein>
    <recommendedName>
        <fullName evidence="2">Transferrin-like domain-containing protein</fullName>
    </recommendedName>
</protein>
<dbReference type="PROSITE" id="PS51408">
    <property type="entry name" value="TRANSFERRIN_LIKE_4"/>
    <property type="match status" value="2"/>
</dbReference>
<evidence type="ECO:0000259" key="2">
    <source>
        <dbReference type="PROSITE" id="PS51408"/>
    </source>
</evidence>
<proteinExistence type="predicted"/>
<dbReference type="SMART" id="SM00094">
    <property type="entry name" value="TR_FER"/>
    <property type="match status" value="1"/>
</dbReference>
<feature type="domain" description="Transferrin-like" evidence="2">
    <location>
        <begin position="25"/>
        <end position="366"/>
    </location>
</feature>
<dbReference type="PANTHER" id="PTHR11485">
    <property type="entry name" value="TRANSFERRIN"/>
    <property type="match status" value="1"/>
</dbReference>
<name>A0A482WG80_LAOST</name>
<dbReference type="GO" id="GO:0045047">
    <property type="term" value="P:protein targeting to ER"/>
    <property type="evidence" value="ECO:0007669"/>
    <property type="project" value="TreeGrafter"/>
</dbReference>
<evidence type="ECO:0000313" key="4">
    <source>
        <dbReference type="Proteomes" id="UP000291343"/>
    </source>
</evidence>
<dbReference type="CDD" id="cd13529">
    <property type="entry name" value="PBP2_transferrin"/>
    <property type="match status" value="1"/>
</dbReference>
<reference evidence="3 4" key="1">
    <citation type="journal article" date="2017" name="Gigascience">
        <title>Genome sequence of the small brown planthopper, Laodelphax striatellus.</title>
        <authorList>
            <person name="Zhu J."/>
            <person name="Jiang F."/>
            <person name="Wang X."/>
            <person name="Yang P."/>
            <person name="Bao Y."/>
            <person name="Zhao W."/>
            <person name="Wang W."/>
            <person name="Lu H."/>
            <person name="Wang Q."/>
            <person name="Cui N."/>
            <person name="Li J."/>
            <person name="Chen X."/>
            <person name="Luo L."/>
            <person name="Yu J."/>
            <person name="Kang L."/>
            <person name="Cui F."/>
        </authorList>
    </citation>
    <scope>NUCLEOTIDE SEQUENCE [LARGE SCALE GENOMIC DNA]</scope>
    <source>
        <strain evidence="3">Lst14</strain>
    </source>
</reference>
<keyword evidence="1" id="KW-0732">Signal</keyword>
<keyword evidence="4" id="KW-1185">Reference proteome</keyword>
<dbReference type="OrthoDB" id="5914301at2759"/>
<feature type="domain" description="Transferrin-like" evidence="2">
    <location>
        <begin position="379"/>
        <end position="703"/>
    </location>
</feature>